<comment type="caution">
    <text evidence="2">The sequence shown here is derived from an EMBL/GenBank/DDBJ whole genome shotgun (WGS) entry which is preliminary data.</text>
</comment>
<accession>A0ABW2KB01</accession>
<feature type="region of interest" description="Disordered" evidence="1">
    <location>
        <begin position="48"/>
        <end position="69"/>
    </location>
</feature>
<gene>
    <name evidence="2" type="ORF">ACFQRF_05505</name>
</gene>
<keyword evidence="3" id="KW-1185">Reference proteome</keyword>
<organism evidence="2 3">
    <name type="scientific">Marinactinospora rubrisoli</name>
    <dbReference type="NCBI Taxonomy" id="2715399"/>
    <lineage>
        <taxon>Bacteria</taxon>
        <taxon>Bacillati</taxon>
        <taxon>Actinomycetota</taxon>
        <taxon>Actinomycetes</taxon>
        <taxon>Streptosporangiales</taxon>
        <taxon>Nocardiopsidaceae</taxon>
        <taxon>Marinactinospora</taxon>
    </lineage>
</organism>
<dbReference type="Proteomes" id="UP001596540">
    <property type="component" value="Unassembled WGS sequence"/>
</dbReference>
<sequence>MAEGYISWQAENGEARKVENPQNGREYVFHGRGRLFNGTDSAMLVRIPGPRQSAEPGGDTPGNVLGRGRNLQVEDGASVLFEG</sequence>
<evidence type="ECO:0000256" key="1">
    <source>
        <dbReference type="SAM" id="MobiDB-lite"/>
    </source>
</evidence>
<dbReference type="EMBL" id="JBHTBH010000002">
    <property type="protein sequence ID" value="MFC7327192.1"/>
    <property type="molecule type" value="Genomic_DNA"/>
</dbReference>
<proteinExistence type="predicted"/>
<name>A0ABW2KB01_9ACTN</name>
<evidence type="ECO:0000313" key="3">
    <source>
        <dbReference type="Proteomes" id="UP001596540"/>
    </source>
</evidence>
<protein>
    <submittedName>
        <fullName evidence="2">Uncharacterized protein</fullName>
    </submittedName>
</protein>
<evidence type="ECO:0000313" key="2">
    <source>
        <dbReference type="EMBL" id="MFC7327192.1"/>
    </source>
</evidence>
<reference evidence="3" key="1">
    <citation type="journal article" date="2019" name="Int. J. Syst. Evol. Microbiol.">
        <title>The Global Catalogue of Microorganisms (GCM) 10K type strain sequencing project: providing services to taxonomists for standard genome sequencing and annotation.</title>
        <authorList>
            <consortium name="The Broad Institute Genomics Platform"/>
            <consortium name="The Broad Institute Genome Sequencing Center for Infectious Disease"/>
            <person name="Wu L."/>
            <person name="Ma J."/>
        </authorList>
    </citation>
    <scope>NUCLEOTIDE SEQUENCE [LARGE SCALE GENOMIC DNA]</scope>
    <source>
        <strain evidence="3">CGMCC 4.7382</strain>
    </source>
</reference>
<dbReference type="RefSeq" id="WP_379869379.1">
    <property type="nucleotide sequence ID" value="NZ_JBHTBH010000002.1"/>
</dbReference>